<name>A0A183J2M3_9BILA</name>
<sequence length="171" mass="19396">MQNTDKPCTRSNSLNLFLSHFDKLYMGKTEQRHPLIVTAVCLIRRRIVTLYFFISVGVGSDRNDVKRYRSGGGGDEPFVETIYEPVQSEDSCKIVSVCVSLPIVKQPGVYYFPACIDIAQCLGGCCKSSQQCHPTSADPRYHHDISRPENDIVCNRKFTHKVIKTPRKIIR</sequence>
<dbReference type="SUPFAM" id="SSF57501">
    <property type="entry name" value="Cystine-knot cytokines"/>
    <property type="match status" value="1"/>
</dbReference>
<dbReference type="WBParaSite" id="SBAD_0001048401-mRNA-1">
    <property type="protein sequence ID" value="SBAD_0001048401-mRNA-1"/>
    <property type="gene ID" value="SBAD_0001048401"/>
</dbReference>
<proteinExistence type="predicted"/>
<dbReference type="AlphaFoldDB" id="A0A183J2M3"/>
<evidence type="ECO:0000313" key="1">
    <source>
        <dbReference type="EMBL" id="VDP29103.1"/>
    </source>
</evidence>
<dbReference type="EMBL" id="UZAM01013640">
    <property type="protein sequence ID" value="VDP29103.1"/>
    <property type="molecule type" value="Genomic_DNA"/>
</dbReference>
<dbReference type="Gene3D" id="2.10.90.10">
    <property type="entry name" value="Cystine-knot cytokines"/>
    <property type="match status" value="1"/>
</dbReference>
<reference evidence="1 2" key="2">
    <citation type="submission" date="2018-11" db="EMBL/GenBank/DDBJ databases">
        <authorList>
            <consortium name="Pathogen Informatics"/>
        </authorList>
    </citation>
    <scope>NUCLEOTIDE SEQUENCE [LARGE SCALE GENOMIC DNA]</scope>
</reference>
<reference evidence="3" key="1">
    <citation type="submission" date="2016-06" db="UniProtKB">
        <authorList>
            <consortium name="WormBaseParasite"/>
        </authorList>
    </citation>
    <scope>IDENTIFICATION</scope>
</reference>
<organism evidence="3">
    <name type="scientific">Soboliphyme baturini</name>
    <dbReference type="NCBI Taxonomy" id="241478"/>
    <lineage>
        <taxon>Eukaryota</taxon>
        <taxon>Metazoa</taxon>
        <taxon>Ecdysozoa</taxon>
        <taxon>Nematoda</taxon>
        <taxon>Enoplea</taxon>
        <taxon>Dorylaimia</taxon>
        <taxon>Dioctophymatida</taxon>
        <taxon>Dioctophymatoidea</taxon>
        <taxon>Soboliphymatidae</taxon>
        <taxon>Soboliphyme</taxon>
    </lineage>
</organism>
<gene>
    <name evidence="1" type="ORF">SBAD_LOCUS10121</name>
</gene>
<accession>A0A183J2M3</accession>
<evidence type="ECO:0000313" key="2">
    <source>
        <dbReference type="Proteomes" id="UP000270296"/>
    </source>
</evidence>
<evidence type="ECO:0000313" key="3">
    <source>
        <dbReference type="WBParaSite" id="SBAD_0001048401-mRNA-1"/>
    </source>
</evidence>
<dbReference type="InterPro" id="IPR029034">
    <property type="entry name" value="Cystine-knot_cytokine"/>
</dbReference>
<keyword evidence="2" id="KW-1185">Reference proteome</keyword>
<dbReference type="Proteomes" id="UP000270296">
    <property type="component" value="Unassembled WGS sequence"/>
</dbReference>
<protein>
    <submittedName>
        <fullName evidence="3">PDGF_2 domain-containing protein</fullName>
    </submittedName>
</protein>